<feature type="transmembrane region" description="Helical" evidence="1">
    <location>
        <begin position="148"/>
        <end position="172"/>
    </location>
</feature>
<keyword evidence="1" id="KW-1133">Transmembrane helix</keyword>
<proteinExistence type="predicted"/>
<keyword evidence="1" id="KW-0812">Transmembrane</keyword>
<evidence type="ECO:0000256" key="1">
    <source>
        <dbReference type="SAM" id="Phobius"/>
    </source>
</evidence>
<dbReference type="KEGG" id="clec:106663657"/>
<feature type="transmembrane region" description="Helical" evidence="1">
    <location>
        <begin position="34"/>
        <end position="58"/>
    </location>
</feature>
<dbReference type="GeneID" id="106663657"/>
<reference evidence="2" key="1">
    <citation type="submission" date="2022-01" db="UniProtKB">
        <authorList>
            <consortium name="EnsemblMetazoa"/>
        </authorList>
    </citation>
    <scope>IDENTIFICATION</scope>
</reference>
<name>A0A8I6TCL2_CIMLE</name>
<evidence type="ECO:0000313" key="2">
    <source>
        <dbReference type="EnsemblMetazoa" id="XP_014244145.1"/>
    </source>
</evidence>
<dbReference type="RefSeq" id="XP_014244145.1">
    <property type="nucleotide sequence ID" value="XM_014388659.2"/>
</dbReference>
<keyword evidence="3" id="KW-1185">Reference proteome</keyword>
<feature type="transmembrane region" description="Helical" evidence="1">
    <location>
        <begin position="122"/>
        <end position="141"/>
    </location>
</feature>
<organism evidence="2 3">
    <name type="scientific">Cimex lectularius</name>
    <name type="common">Bed bug</name>
    <name type="synonym">Acanthia lectularia</name>
    <dbReference type="NCBI Taxonomy" id="79782"/>
    <lineage>
        <taxon>Eukaryota</taxon>
        <taxon>Metazoa</taxon>
        <taxon>Ecdysozoa</taxon>
        <taxon>Arthropoda</taxon>
        <taxon>Hexapoda</taxon>
        <taxon>Insecta</taxon>
        <taxon>Pterygota</taxon>
        <taxon>Neoptera</taxon>
        <taxon>Paraneoptera</taxon>
        <taxon>Hemiptera</taxon>
        <taxon>Heteroptera</taxon>
        <taxon>Panheteroptera</taxon>
        <taxon>Cimicomorpha</taxon>
        <taxon>Cimicidae</taxon>
        <taxon>Cimex</taxon>
    </lineage>
</organism>
<evidence type="ECO:0000313" key="3">
    <source>
        <dbReference type="Proteomes" id="UP000494040"/>
    </source>
</evidence>
<dbReference type="AlphaFoldDB" id="A0A8I6TCL2"/>
<accession>A0A8I6TCL2</accession>
<dbReference type="EnsemblMetazoa" id="XM_014388659.2">
    <property type="protein sequence ID" value="XP_014244145.1"/>
    <property type="gene ID" value="LOC106663657"/>
</dbReference>
<feature type="transmembrane region" description="Helical" evidence="1">
    <location>
        <begin position="221"/>
        <end position="242"/>
    </location>
</feature>
<dbReference type="Proteomes" id="UP000494040">
    <property type="component" value="Unassembled WGS sequence"/>
</dbReference>
<feature type="transmembrane region" description="Helical" evidence="1">
    <location>
        <begin position="178"/>
        <end position="200"/>
    </location>
</feature>
<sequence>MMKSESSIESDISEESDYSVFEDESEKNLFVSRIYGIVISETLFAAAMATGLNMNSYIREMFSLSSVERIAARVCFLVLYVLLLCYHRIRNYYPINKILLAVLPITVGFLGGGLWANERRYIILYSLAADIILILLITLLVKFEKIFFLRFGGIVTIGYYLLSLYAIFIGYWQMFYQFYYLIVSFAMLSFILSLMLYGYLSSCIIGKNTENLNWILRMNDTADGACIVISQFMFVSICLSLLNCNTVMSFLLET</sequence>
<feature type="transmembrane region" description="Helical" evidence="1">
    <location>
        <begin position="98"/>
        <end position="116"/>
    </location>
</feature>
<keyword evidence="1" id="KW-0472">Membrane</keyword>
<feature type="transmembrane region" description="Helical" evidence="1">
    <location>
        <begin position="70"/>
        <end position="86"/>
    </location>
</feature>
<protein>
    <submittedName>
        <fullName evidence="2">Uncharacterized protein</fullName>
    </submittedName>
</protein>